<dbReference type="eggNOG" id="KOG0156">
    <property type="taxonomic scope" value="Eukaryota"/>
</dbReference>
<dbReference type="GeneID" id="68919465"/>
<dbReference type="KEGG" id="cbr:CBG_28016"/>
<accession>B6IG12</accession>
<name>B6IG12_CAEBR</name>
<reference evidence="1 2" key="1">
    <citation type="journal article" date="2003" name="PLoS Biol.">
        <title>The genome sequence of Caenorhabditis briggsae: a platform for comparative genomics.</title>
        <authorList>
            <person name="Stein L.D."/>
            <person name="Bao Z."/>
            <person name="Blasiar D."/>
            <person name="Blumenthal T."/>
            <person name="Brent M.R."/>
            <person name="Chen N."/>
            <person name="Chinwalla A."/>
            <person name="Clarke L."/>
            <person name="Clee C."/>
            <person name="Coghlan A."/>
            <person name="Coulson A."/>
            <person name="D'Eustachio P."/>
            <person name="Fitch D.H."/>
            <person name="Fulton L.A."/>
            <person name="Fulton R.E."/>
            <person name="Griffiths-Jones S."/>
            <person name="Harris T.W."/>
            <person name="Hillier L.W."/>
            <person name="Kamath R."/>
            <person name="Kuwabara P.E."/>
            <person name="Mardis E.R."/>
            <person name="Marra M.A."/>
            <person name="Miner T.L."/>
            <person name="Minx P."/>
            <person name="Mullikin J.C."/>
            <person name="Plumb R.W."/>
            <person name="Rogers J."/>
            <person name="Schein J.E."/>
            <person name="Sohrmann M."/>
            <person name="Spieth J."/>
            <person name="Stajich J.E."/>
            <person name="Wei C."/>
            <person name="Willey D."/>
            <person name="Wilson R.K."/>
            <person name="Durbin R."/>
            <person name="Waterston R.H."/>
        </authorList>
    </citation>
    <scope>NUCLEOTIDE SEQUENCE [LARGE SCALE GENOMIC DNA]</scope>
    <source>
        <strain evidence="1 2">AF16</strain>
    </source>
</reference>
<gene>
    <name evidence="1" type="ORF">CBG28016</name>
    <name evidence="1" type="ORF">CBG_28016</name>
</gene>
<protein>
    <submittedName>
        <fullName evidence="1">Protein CBG28016</fullName>
    </submittedName>
</protein>
<dbReference type="AlphaFoldDB" id="B6IG12"/>
<dbReference type="HOGENOM" id="CLU_3225092_0_0_1"/>
<sequence length="44" mass="5194">MSVLIIAFLVFIIAYIAHFYWKVSKYPKEPFPLPFIGNFLQVCE</sequence>
<dbReference type="STRING" id="6238.B6IG12"/>
<proteinExistence type="predicted"/>
<dbReference type="EMBL" id="HE601042">
    <property type="protein sequence ID" value="CAR98842.1"/>
    <property type="molecule type" value="Genomic_DNA"/>
</dbReference>
<dbReference type="RefSeq" id="XP_045098411.1">
    <property type="nucleotide sequence ID" value="XM_045240397.1"/>
</dbReference>
<evidence type="ECO:0000313" key="1">
    <source>
        <dbReference type="EMBL" id="CAR98842.1"/>
    </source>
</evidence>
<dbReference type="CTD" id="68919465"/>
<evidence type="ECO:0000313" key="2">
    <source>
        <dbReference type="Proteomes" id="UP000008549"/>
    </source>
</evidence>
<keyword evidence="2" id="KW-1185">Reference proteome</keyword>
<dbReference type="Proteomes" id="UP000008549">
    <property type="component" value="Unassembled WGS sequence"/>
</dbReference>
<dbReference type="InParanoid" id="B6IG12"/>
<organism evidence="1 2">
    <name type="scientific">Caenorhabditis briggsae</name>
    <dbReference type="NCBI Taxonomy" id="6238"/>
    <lineage>
        <taxon>Eukaryota</taxon>
        <taxon>Metazoa</taxon>
        <taxon>Ecdysozoa</taxon>
        <taxon>Nematoda</taxon>
        <taxon>Chromadorea</taxon>
        <taxon>Rhabditida</taxon>
        <taxon>Rhabditina</taxon>
        <taxon>Rhabditomorpha</taxon>
        <taxon>Rhabditoidea</taxon>
        <taxon>Rhabditidae</taxon>
        <taxon>Peloderinae</taxon>
        <taxon>Caenorhabditis</taxon>
    </lineage>
</organism>
<reference evidence="1 2" key="2">
    <citation type="journal article" date="2011" name="PLoS Genet.">
        <title>Caenorhabditis briggsae recombinant inbred line genotypes reveal inter-strain incompatibility and the evolution of recombination.</title>
        <authorList>
            <person name="Ross J.A."/>
            <person name="Koboldt D.C."/>
            <person name="Staisch J.E."/>
            <person name="Chamberlin H.M."/>
            <person name="Gupta B.P."/>
            <person name="Miller R.D."/>
            <person name="Baird S.E."/>
            <person name="Haag E.S."/>
        </authorList>
    </citation>
    <scope>NUCLEOTIDE SEQUENCE [LARGE SCALE GENOMIC DNA]</scope>
    <source>
        <strain evidence="1 2">AF16</strain>
    </source>
</reference>